<dbReference type="GO" id="GO:0008887">
    <property type="term" value="F:glycerate kinase activity"/>
    <property type="evidence" value="ECO:0007669"/>
    <property type="project" value="InterPro"/>
</dbReference>
<sequence>MPDQPVDWPAHVRALYKTVTSAAEPGRLTAANLPDDNAFAGIRIVALGKAAVRMARAAEEAYAGHRDVSGVVIAKSDEGWLPSRLRFMPGSHPVPDERSLAAGEAALQVAAGAGPDDLFLVLLSGGGSALAVAPAHGVTLADKQAAVKALLASGAPIDEINAKRRQMSRLKGGGLARAAHRAREIVTLALSDVVGDDPATIASGSTWLGHDDKSARYELIGSGRTGLDAATAYATAQGWDVIDWGDAVTGDVRVVVRDHAAKFRALQAEITKPALVISGGEVTSTLPEHAGAGGPNQDYALSLMVALEEAGGIFGVAFDTDGCDGIGGGAGGWFTPESLADARAKSLDPIASLKAYASLDFLAALGTQIPEAASGTNINDFRAVLLLPLTKD</sequence>
<dbReference type="RefSeq" id="WP_289502278.1">
    <property type="nucleotide sequence ID" value="NZ_CP116805.1"/>
</dbReference>
<dbReference type="PANTHER" id="PTHR12227:SF0">
    <property type="entry name" value="GLYCERATE KINASE"/>
    <property type="match status" value="1"/>
</dbReference>
<dbReference type="Gene3D" id="3.40.50.10180">
    <property type="entry name" value="Glycerate kinase, MOFRL-like N-terminal domain"/>
    <property type="match status" value="1"/>
</dbReference>
<dbReference type="Pfam" id="PF13660">
    <property type="entry name" value="DUF4147"/>
    <property type="match status" value="1"/>
</dbReference>
<keyword evidence="4" id="KW-1185">Reference proteome</keyword>
<evidence type="ECO:0000259" key="1">
    <source>
        <dbReference type="Pfam" id="PF05161"/>
    </source>
</evidence>
<gene>
    <name evidence="3" type="ORF">PH603_09825</name>
</gene>
<dbReference type="GO" id="GO:0005737">
    <property type="term" value="C:cytoplasm"/>
    <property type="evidence" value="ECO:0007669"/>
    <property type="project" value="TreeGrafter"/>
</dbReference>
<accession>A0AAE9XMM7</accession>
<name>A0AAE9XMM7_9PROT</name>
<proteinExistence type="predicted"/>
<dbReference type="InterPro" id="IPR025286">
    <property type="entry name" value="MOFRL_assoc_dom"/>
</dbReference>
<evidence type="ECO:0000259" key="2">
    <source>
        <dbReference type="Pfam" id="PF13660"/>
    </source>
</evidence>
<feature type="domain" description="MOFRL-associated" evidence="2">
    <location>
        <begin position="12"/>
        <end position="209"/>
    </location>
</feature>
<organism evidence="3 4">
    <name type="scientific">Gimibacter soli</name>
    <dbReference type="NCBI Taxonomy" id="3024400"/>
    <lineage>
        <taxon>Bacteria</taxon>
        <taxon>Pseudomonadati</taxon>
        <taxon>Pseudomonadota</taxon>
        <taxon>Alphaproteobacteria</taxon>
        <taxon>Kordiimonadales</taxon>
        <taxon>Temperatibacteraceae</taxon>
        <taxon>Gimibacter</taxon>
    </lineage>
</organism>
<dbReference type="Proteomes" id="UP001217500">
    <property type="component" value="Chromosome"/>
</dbReference>
<dbReference type="PANTHER" id="PTHR12227">
    <property type="entry name" value="GLYCERATE KINASE"/>
    <property type="match status" value="1"/>
</dbReference>
<evidence type="ECO:0000313" key="3">
    <source>
        <dbReference type="EMBL" id="WCL52837.1"/>
    </source>
</evidence>
<dbReference type="InterPro" id="IPR007835">
    <property type="entry name" value="MOFRL"/>
</dbReference>
<dbReference type="EMBL" id="CP116805">
    <property type="protein sequence ID" value="WCL52837.1"/>
    <property type="molecule type" value="Genomic_DNA"/>
</dbReference>
<dbReference type="InterPro" id="IPR038614">
    <property type="entry name" value="GK_N_sf"/>
</dbReference>
<protein>
    <submittedName>
        <fullName evidence="3">DUF4147 domain-containing protein</fullName>
    </submittedName>
</protein>
<dbReference type="SUPFAM" id="SSF82544">
    <property type="entry name" value="GckA/TtuD-like"/>
    <property type="match status" value="1"/>
</dbReference>
<dbReference type="InterPro" id="IPR039760">
    <property type="entry name" value="MOFRL_protein"/>
</dbReference>
<dbReference type="AlphaFoldDB" id="A0AAE9XMM7"/>
<evidence type="ECO:0000313" key="4">
    <source>
        <dbReference type="Proteomes" id="UP001217500"/>
    </source>
</evidence>
<dbReference type="Pfam" id="PF05161">
    <property type="entry name" value="MOFRL"/>
    <property type="match status" value="1"/>
</dbReference>
<reference evidence="3" key="1">
    <citation type="submission" date="2023-01" db="EMBL/GenBank/DDBJ databases">
        <title>The genome sequence of Kordiimonadaceae bacterium 6D33.</title>
        <authorList>
            <person name="Liu Y."/>
        </authorList>
    </citation>
    <scope>NUCLEOTIDE SEQUENCE</scope>
    <source>
        <strain evidence="3">6D33</strain>
    </source>
</reference>
<dbReference type="KEGG" id="gso:PH603_09825"/>
<feature type="domain" description="MOFRL" evidence="1">
    <location>
        <begin position="275"/>
        <end position="380"/>
    </location>
</feature>